<sequence length="231" mass="25822">MKIICNKTHPSLLNTAGRSARGGRGLPARVDNTARKLLAEDARGRERRSHFYELMTVPVAHSPSISPLLFLQLTPSSIRYPIANLYPYPRCQQQTGDFTSQGKKEKTILLRACSCRKEEVKKTKSQMRERKAPVVEWKVEAKGATGQYDKLIIRHNNADASGKKKRTLPTSPQDNDPTGTKQRIQVNKTQTGQQRSSSLSEGVLKPGILSFLTNKNSGNLANEQLDRNIKQ</sequence>
<dbReference type="Proteomes" id="UP000299102">
    <property type="component" value="Unassembled WGS sequence"/>
</dbReference>
<dbReference type="EMBL" id="BGZK01000710">
    <property type="protein sequence ID" value="GBP57155.1"/>
    <property type="molecule type" value="Genomic_DNA"/>
</dbReference>
<keyword evidence="3" id="KW-1185">Reference proteome</keyword>
<gene>
    <name evidence="2" type="ORF">EVAR_37834_1</name>
</gene>
<reference evidence="2 3" key="1">
    <citation type="journal article" date="2019" name="Commun. Biol.">
        <title>The bagworm genome reveals a unique fibroin gene that provides high tensile strength.</title>
        <authorList>
            <person name="Kono N."/>
            <person name="Nakamura H."/>
            <person name="Ohtoshi R."/>
            <person name="Tomita M."/>
            <person name="Numata K."/>
            <person name="Arakawa K."/>
        </authorList>
    </citation>
    <scope>NUCLEOTIDE SEQUENCE [LARGE SCALE GENOMIC DNA]</scope>
</reference>
<evidence type="ECO:0000256" key="1">
    <source>
        <dbReference type="SAM" id="MobiDB-lite"/>
    </source>
</evidence>
<accession>A0A4C1X4I1</accession>
<name>A0A4C1X4I1_EUMVA</name>
<dbReference type="AlphaFoldDB" id="A0A4C1X4I1"/>
<feature type="compositionally biased region" description="Polar residues" evidence="1">
    <location>
        <begin position="168"/>
        <end position="200"/>
    </location>
</feature>
<organism evidence="2 3">
    <name type="scientific">Eumeta variegata</name>
    <name type="common">Bagworm moth</name>
    <name type="synonym">Eumeta japonica</name>
    <dbReference type="NCBI Taxonomy" id="151549"/>
    <lineage>
        <taxon>Eukaryota</taxon>
        <taxon>Metazoa</taxon>
        <taxon>Ecdysozoa</taxon>
        <taxon>Arthropoda</taxon>
        <taxon>Hexapoda</taxon>
        <taxon>Insecta</taxon>
        <taxon>Pterygota</taxon>
        <taxon>Neoptera</taxon>
        <taxon>Endopterygota</taxon>
        <taxon>Lepidoptera</taxon>
        <taxon>Glossata</taxon>
        <taxon>Ditrysia</taxon>
        <taxon>Tineoidea</taxon>
        <taxon>Psychidae</taxon>
        <taxon>Oiketicinae</taxon>
        <taxon>Eumeta</taxon>
    </lineage>
</organism>
<comment type="caution">
    <text evidence="2">The sequence shown here is derived from an EMBL/GenBank/DDBJ whole genome shotgun (WGS) entry which is preliminary data.</text>
</comment>
<feature type="region of interest" description="Disordered" evidence="1">
    <location>
        <begin position="152"/>
        <end position="204"/>
    </location>
</feature>
<evidence type="ECO:0000313" key="3">
    <source>
        <dbReference type="Proteomes" id="UP000299102"/>
    </source>
</evidence>
<evidence type="ECO:0000313" key="2">
    <source>
        <dbReference type="EMBL" id="GBP57155.1"/>
    </source>
</evidence>
<proteinExistence type="predicted"/>
<protein>
    <submittedName>
        <fullName evidence="2">Uncharacterized protein</fullName>
    </submittedName>
</protein>